<feature type="transmembrane region" description="Helical" evidence="6">
    <location>
        <begin position="12"/>
        <end position="30"/>
    </location>
</feature>
<organism evidence="7 8">
    <name type="scientific">Candidatus Erwinia haradaeae</name>
    <dbReference type="NCBI Taxonomy" id="1922217"/>
    <lineage>
        <taxon>Bacteria</taxon>
        <taxon>Pseudomonadati</taxon>
        <taxon>Pseudomonadota</taxon>
        <taxon>Gammaproteobacteria</taxon>
        <taxon>Enterobacterales</taxon>
        <taxon>Erwiniaceae</taxon>
        <taxon>Erwinia</taxon>
    </lineage>
</organism>
<evidence type="ECO:0000256" key="1">
    <source>
        <dbReference type="ARBA" id="ARBA00004141"/>
    </source>
</evidence>
<protein>
    <submittedName>
        <fullName evidence="7">AI-2E transporter family protein</fullName>
    </submittedName>
</protein>
<evidence type="ECO:0000256" key="6">
    <source>
        <dbReference type="SAM" id="Phobius"/>
    </source>
</evidence>
<proteinExistence type="inferred from homology"/>
<comment type="similarity">
    <text evidence="2">Belongs to the autoinducer-2 exporter (AI-2E) (TC 2.A.86) family.</text>
</comment>
<accession>A0A451D2W0</accession>
<feature type="transmembrane region" description="Helical" evidence="6">
    <location>
        <begin position="36"/>
        <end position="57"/>
    </location>
</feature>
<evidence type="ECO:0000256" key="2">
    <source>
        <dbReference type="ARBA" id="ARBA00009773"/>
    </source>
</evidence>
<dbReference type="Pfam" id="PF01594">
    <property type="entry name" value="AI-2E_transport"/>
    <property type="match status" value="1"/>
</dbReference>
<reference evidence="7 8" key="1">
    <citation type="submission" date="2019-02" db="EMBL/GenBank/DDBJ databases">
        <authorList>
            <person name="Manzano-Marin A."/>
            <person name="Manzano-Marin A."/>
        </authorList>
    </citation>
    <scope>NUCLEOTIDE SEQUENCE [LARGE SCALE GENOMIC DNA]</scope>
    <source>
        <strain evidence="7 8">ErCisplendens/pseudotsugae</strain>
    </source>
</reference>
<feature type="transmembrane region" description="Helical" evidence="6">
    <location>
        <begin position="256"/>
        <end position="278"/>
    </location>
</feature>
<evidence type="ECO:0000256" key="4">
    <source>
        <dbReference type="ARBA" id="ARBA00022989"/>
    </source>
</evidence>
<feature type="transmembrane region" description="Helical" evidence="6">
    <location>
        <begin position="64"/>
        <end position="90"/>
    </location>
</feature>
<feature type="transmembrane region" description="Helical" evidence="6">
    <location>
        <begin position="206"/>
        <end position="225"/>
    </location>
</feature>
<keyword evidence="5 6" id="KW-0472">Membrane</keyword>
<keyword evidence="4 6" id="KW-1133">Transmembrane helix</keyword>
<feature type="transmembrane region" description="Helical" evidence="6">
    <location>
        <begin position="231"/>
        <end position="249"/>
    </location>
</feature>
<comment type="subcellular location">
    <subcellularLocation>
        <location evidence="1">Membrane</location>
        <topology evidence="1">Multi-pass membrane protein</topology>
    </subcellularLocation>
</comment>
<dbReference type="InterPro" id="IPR002549">
    <property type="entry name" value="AI-2E-like"/>
</dbReference>
<dbReference type="EMBL" id="LR217705">
    <property type="protein sequence ID" value="VFP79980.1"/>
    <property type="molecule type" value="Genomic_DNA"/>
</dbReference>
<keyword evidence="3 6" id="KW-0812">Transmembrane</keyword>
<evidence type="ECO:0000256" key="5">
    <source>
        <dbReference type="ARBA" id="ARBA00023136"/>
    </source>
</evidence>
<name>A0A451D2W0_9GAMM</name>
<feature type="transmembrane region" description="Helical" evidence="6">
    <location>
        <begin position="302"/>
        <end position="327"/>
    </location>
</feature>
<dbReference type="Proteomes" id="UP000294338">
    <property type="component" value="Chromosome 1"/>
</dbReference>
<gene>
    <name evidence="7" type="ORF">ERCISPPS3390_038</name>
</gene>
<dbReference type="GO" id="GO:0016020">
    <property type="term" value="C:membrane"/>
    <property type="evidence" value="ECO:0007669"/>
    <property type="project" value="UniProtKB-SubCell"/>
</dbReference>
<evidence type="ECO:0000313" key="7">
    <source>
        <dbReference type="EMBL" id="VFP79980.1"/>
    </source>
</evidence>
<dbReference type="RefSeq" id="WP_197094858.1">
    <property type="nucleotide sequence ID" value="NZ_LR217705.1"/>
</dbReference>
<evidence type="ECO:0000256" key="3">
    <source>
        <dbReference type="ARBA" id="ARBA00022692"/>
    </source>
</evidence>
<dbReference type="AlphaFoldDB" id="A0A451D2W0"/>
<evidence type="ECO:0000313" key="8">
    <source>
        <dbReference type="Proteomes" id="UP000294338"/>
    </source>
</evidence>
<feature type="transmembrane region" description="Helical" evidence="6">
    <location>
        <begin position="150"/>
        <end position="169"/>
    </location>
</feature>
<sequence length="338" mass="37858">MHIRNTKCLMLCRAASFLLVFVALIALFPLRLLPCFLAGFIMYEIILGLTILVGYLVKAPAARWVSIMFLSALLILLIVSGATKLIGFLLHDCQDFSSFQTNASNLLRDAQNTLSPLITRYLPLNIDDLKNQVINWLHENLVMQTFSRNAAHTVATMLIGAVLGVMISLQNNSKQRLNTPLQNAILDRLTILSEAFHNVIFAQIHVSLFNTLLTSCFLFGILPLFELHFPFSKTIIVLTFFTGLLPIIGNLISNTVIFLIGLSISLEAGLVSLTYLIIVHKLEYFINAHIFSGRIHAKTWEILLAMLIFEATFGITGVIAAPIYYAYLKAELRKYELI</sequence>